<evidence type="ECO:0000256" key="16">
    <source>
        <dbReference type="SAM" id="MobiDB-lite"/>
    </source>
</evidence>
<dbReference type="Pfam" id="PF01483">
    <property type="entry name" value="P_proprotein"/>
    <property type="match status" value="1"/>
</dbReference>
<evidence type="ECO:0000256" key="15">
    <source>
        <dbReference type="PROSITE-ProRule" id="PRU01240"/>
    </source>
</evidence>
<keyword evidence="10 17" id="KW-0472">Membrane</keyword>
<evidence type="ECO:0000256" key="3">
    <source>
        <dbReference type="ARBA" id="ARBA00022670"/>
    </source>
</evidence>
<comment type="subcellular location">
    <subcellularLocation>
        <location evidence="1">Membrane</location>
    </subcellularLocation>
</comment>
<dbReference type="PRINTS" id="PR00723">
    <property type="entry name" value="SUBTILISIN"/>
</dbReference>
<keyword evidence="12" id="KW-1015">Disulfide bond</keyword>
<dbReference type="PANTHER" id="PTHR42884">
    <property type="entry name" value="PROPROTEIN CONVERTASE SUBTILISIN/KEXIN-RELATED"/>
    <property type="match status" value="1"/>
</dbReference>
<organism evidence="20 21">
    <name type="scientific">Naumovozyma dairenensis (strain ATCC 10597 / BCRC 20456 / CBS 421 / NBRC 0211 / NRRL Y-12639)</name>
    <name type="common">Saccharomyces dairenensis</name>
    <dbReference type="NCBI Taxonomy" id="1071378"/>
    <lineage>
        <taxon>Eukaryota</taxon>
        <taxon>Fungi</taxon>
        <taxon>Dikarya</taxon>
        <taxon>Ascomycota</taxon>
        <taxon>Saccharomycotina</taxon>
        <taxon>Saccharomycetes</taxon>
        <taxon>Saccharomycetales</taxon>
        <taxon>Saccharomycetaceae</taxon>
        <taxon>Naumovozyma</taxon>
    </lineage>
</organism>
<dbReference type="PROSITE" id="PS00137">
    <property type="entry name" value="SUBTILASE_HIS"/>
    <property type="match status" value="1"/>
</dbReference>
<dbReference type="FunFam" id="3.40.50.200:FF:000005">
    <property type="entry name" value="Proprotein convertase subtilisin/kexin type 7"/>
    <property type="match status" value="1"/>
</dbReference>
<feature type="active site" description="Charge relay system" evidence="14 15">
    <location>
        <position position="227"/>
    </location>
</feature>
<evidence type="ECO:0000256" key="9">
    <source>
        <dbReference type="ARBA" id="ARBA00022989"/>
    </source>
</evidence>
<evidence type="ECO:0000256" key="6">
    <source>
        <dbReference type="ARBA" id="ARBA00022801"/>
    </source>
</evidence>
<dbReference type="EMBL" id="HE580272">
    <property type="protein sequence ID" value="CCD25707.1"/>
    <property type="molecule type" value="Genomic_DNA"/>
</dbReference>
<dbReference type="eggNOG" id="KOG3525">
    <property type="taxonomic scope" value="Eukaryota"/>
</dbReference>
<dbReference type="RefSeq" id="XP_003670950.1">
    <property type="nucleotide sequence ID" value="XM_003670902.1"/>
</dbReference>
<keyword evidence="21" id="KW-1185">Reference proteome</keyword>
<dbReference type="Gene3D" id="3.40.50.200">
    <property type="entry name" value="Peptidase S8/S53 domain"/>
    <property type="match status" value="1"/>
</dbReference>
<dbReference type="MEROPS" id="S08.070"/>
<dbReference type="SUPFAM" id="SSF49785">
    <property type="entry name" value="Galactose-binding domain-like"/>
    <property type="match status" value="1"/>
</dbReference>
<dbReference type="OrthoDB" id="300641at2759"/>
<name>G0WD46_NAUDC</name>
<dbReference type="STRING" id="1071378.G0WD46"/>
<comment type="similarity">
    <text evidence="2">Belongs to the peptidase S8 family. Furin subfamily.</text>
</comment>
<keyword evidence="5 18" id="KW-0732">Signal</keyword>
<reference evidence="20 21" key="1">
    <citation type="journal article" date="2011" name="Proc. Natl. Acad. Sci. U.S.A.">
        <title>Evolutionary erosion of yeast sex chromosomes by mating-type switching accidents.</title>
        <authorList>
            <person name="Gordon J.L."/>
            <person name="Armisen D."/>
            <person name="Proux-Wera E."/>
            <person name="Oheigeartaigh S.S."/>
            <person name="Byrne K.P."/>
            <person name="Wolfe K.H."/>
        </authorList>
    </citation>
    <scope>NUCLEOTIDE SEQUENCE [LARGE SCALE GENOMIC DNA]</scope>
    <source>
        <strain evidence="21">ATCC 10597 / BCRC 20456 / CBS 421 / NBRC 0211 / NRRL Y-12639</strain>
    </source>
</reference>
<feature type="transmembrane region" description="Helical" evidence="17">
    <location>
        <begin position="691"/>
        <end position="714"/>
    </location>
</feature>
<dbReference type="InterPro" id="IPR023827">
    <property type="entry name" value="Peptidase_S8_Asp-AS"/>
</dbReference>
<feature type="chain" id="PRO_5003410907" description="P/Homo B domain-containing protein" evidence="18">
    <location>
        <begin position="31"/>
        <end position="833"/>
    </location>
</feature>
<dbReference type="InterPro" id="IPR002884">
    <property type="entry name" value="P_dom"/>
</dbReference>
<dbReference type="InterPro" id="IPR036852">
    <property type="entry name" value="Peptidase_S8/S53_dom_sf"/>
</dbReference>
<dbReference type="Pfam" id="PF00082">
    <property type="entry name" value="Peptidase_S8"/>
    <property type="match status" value="1"/>
</dbReference>
<keyword evidence="3 15" id="KW-0645">Protease</keyword>
<evidence type="ECO:0000256" key="13">
    <source>
        <dbReference type="ARBA" id="ARBA00023180"/>
    </source>
</evidence>
<evidence type="ECO:0000313" key="20">
    <source>
        <dbReference type="EMBL" id="CCD25707.1"/>
    </source>
</evidence>
<dbReference type="CDD" id="cd04059">
    <property type="entry name" value="Peptidases_S8_Protein_convertases_Kexins_Furin-like"/>
    <property type="match status" value="1"/>
</dbReference>
<dbReference type="SUPFAM" id="SSF52743">
    <property type="entry name" value="Subtilisin-like"/>
    <property type="match status" value="1"/>
</dbReference>
<proteinExistence type="inferred from homology"/>
<evidence type="ECO:0000259" key="19">
    <source>
        <dbReference type="PROSITE" id="PS51829"/>
    </source>
</evidence>
<keyword evidence="8" id="KW-0106">Calcium</keyword>
<dbReference type="PROSITE" id="PS51892">
    <property type="entry name" value="SUBTILASE"/>
    <property type="match status" value="1"/>
</dbReference>
<evidence type="ECO:0000256" key="18">
    <source>
        <dbReference type="SAM" id="SignalP"/>
    </source>
</evidence>
<feature type="signal peptide" evidence="18">
    <location>
        <begin position="1"/>
        <end position="30"/>
    </location>
</feature>
<dbReference type="GO" id="GO:0004252">
    <property type="term" value="F:serine-type endopeptidase activity"/>
    <property type="evidence" value="ECO:0007669"/>
    <property type="project" value="UniProtKB-UniRule"/>
</dbReference>
<dbReference type="InterPro" id="IPR034182">
    <property type="entry name" value="Kexin/furin"/>
</dbReference>
<evidence type="ECO:0000256" key="12">
    <source>
        <dbReference type="ARBA" id="ARBA00023157"/>
    </source>
</evidence>
<keyword evidence="9 17" id="KW-1133">Transmembrane helix</keyword>
<dbReference type="GeneID" id="11497045"/>
<evidence type="ECO:0000256" key="8">
    <source>
        <dbReference type="ARBA" id="ARBA00022837"/>
    </source>
</evidence>
<gene>
    <name evidence="20" type="primary">NDAI0F03890</name>
    <name evidence="20" type="ordered locus">NDAI_0F03890</name>
</gene>
<feature type="active site" description="Charge relay system" evidence="14 15">
    <location>
        <position position="189"/>
    </location>
</feature>
<feature type="region of interest" description="Disordered" evidence="16">
    <location>
        <begin position="793"/>
        <end position="833"/>
    </location>
</feature>
<evidence type="ECO:0000256" key="7">
    <source>
        <dbReference type="ARBA" id="ARBA00022825"/>
    </source>
</evidence>
<sequence>MKLLTPISNSCLLLCTLLTSLLFLTTLTMASDSSSPIPSKDHNTKQYFAIETELTPQEILQDYPNWQYEHPARGIPNHYVFSRPLLSITNKNNLNKRSLANEEADDESILSFQDLPSLQNHLFKRAPVPPLDSSLIPIKDVQDKLRINDPSFPKQWHLINPEFPGNDVNVKKLWYENITGEGIVVAIVDDGLDYENPDLKDNFSAEGSWDFNDNTQLPKPRLADDYHGTRCAGEIAATKDNGFCGIGVAYNAKVAGIRILSGELTAEDEAASLVHALDVNDIYSCSWGPKDDGTHLQGPTDLVKKAMIRGTSDGRDKKGAIYVFASGNGGAFGDNCNYDGYTNSIYSITIGALDHKGLHPPYSESCSAVMAVTYSSGSGEYIHSTDIGNKCSDHHGGTSAAAPLAAGIFSLVLQVNPNLTWRDLQYISILSSKQVNVNDGNWNKGALGKPYSHKYGYGKIDAYEMANLARDWENVNAQSWFYSKTHNVSKSTNVVADTLQSSIKIDKQDLEDANLKRIEHVTVTVHIDTVVRGATTIDLVSPDGMVSNLGVIRKRDVSSEGFQDWTFMSVAHWGESGVGEWKLKVRTTQEGNEVKFKTWRIKLFGESIDSSKAERFIFGNDKEEEENNKGVSETVSSPILSATDSTSITSTAVPSITISPTSTNTSPEDSEGMSSDTDPNVPNKLPSPEQAMHYFITLFVLGAIFLLIYSMFFVKSRRRIRRSRAEAYEFDIIDSDSDYDSTFDGSLASNPGLADASTHVDDFDFDLSDEDHLSSDLANTDSARIDGILQENPFKDASASTDTVMEPDSPTANDTLIQKDTPSANDATNVSPK</sequence>
<dbReference type="InterPro" id="IPR022398">
    <property type="entry name" value="Peptidase_S8_His-AS"/>
</dbReference>
<evidence type="ECO:0000256" key="5">
    <source>
        <dbReference type="ARBA" id="ARBA00022729"/>
    </source>
</evidence>
<evidence type="ECO:0000313" key="21">
    <source>
        <dbReference type="Proteomes" id="UP000000689"/>
    </source>
</evidence>
<dbReference type="PROSITE" id="PS51829">
    <property type="entry name" value="P_HOMO_B"/>
    <property type="match status" value="1"/>
</dbReference>
<evidence type="ECO:0000256" key="1">
    <source>
        <dbReference type="ARBA" id="ARBA00004370"/>
    </source>
</evidence>
<protein>
    <recommendedName>
        <fullName evidence="19">P/Homo B domain-containing protein</fullName>
    </recommendedName>
</protein>
<feature type="compositionally biased region" description="Polar residues" evidence="16">
    <location>
        <begin position="810"/>
        <end position="833"/>
    </location>
</feature>
<dbReference type="GO" id="GO:0007323">
    <property type="term" value="P:peptide pheromone maturation"/>
    <property type="evidence" value="ECO:0007669"/>
    <property type="project" value="EnsemblFungi"/>
</dbReference>
<dbReference type="GO" id="GO:0016485">
    <property type="term" value="P:protein processing"/>
    <property type="evidence" value="ECO:0007669"/>
    <property type="project" value="TreeGrafter"/>
</dbReference>
<dbReference type="FunFam" id="2.60.120.260:FF:000026">
    <property type="entry name" value="proprotein convertase subtilisin/kexin type 7"/>
    <property type="match status" value="1"/>
</dbReference>
<evidence type="ECO:0000256" key="2">
    <source>
        <dbReference type="ARBA" id="ARBA00005325"/>
    </source>
</evidence>
<dbReference type="PANTHER" id="PTHR42884:SF14">
    <property type="entry name" value="NEUROENDOCRINE CONVERTASE 1"/>
    <property type="match status" value="1"/>
</dbReference>
<evidence type="ECO:0000256" key="10">
    <source>
        <dbReference type="ARBA" id="ARBA00023136"/>
    </source>
</evidence>
<dbReference type="InterPro" id="IPR008979">
    <property type="entry name" value="Galactose-bd-like_sf"/>
</dbReference>
<dbReference type="Proteomes" id="UP000000689">
    <property type="component" value="Chromosome 6"/>
</dbReference>
<keyword evidence="4 17" id="KW-0812">Transmembrane</keyword>
<dbReference type="PROSITE" id="PS00138">
    <property type="entry name" value="SUBTILASE_SER"/>
    <property type="match status" value="1"/>
</dbReference>
<dbReference type="InterPro" id="IPR015500">
    <property type="entry name" value="Peptidase_S8_subtilisin-rel"/>
</dbReference>
<evidence type="ECO:0000256" key="11">
    <source>
        <dbReference type="ARBA" id="ARBA00023145"/>
    </source>
</evidence>
<evidence type="ECO:0000256" key="17">
    <source>
        <dbReference type="SAM" id="Phobius"/>
    </source>
</evidence>
<feature type="domain" description="P/Homo B" evidence="19">
    <location>
        <begin position="475"/>
        <end position="609"/>
    </location>
</feature>
<dbReference type="InterPro" id="IPR000209">
    <property type="entry name" value="Peptidase_S8/S53_dom"/>
</dbReference>
<dbReference type="GO" id="GO:0000139">
    <property type="term" value="C:Golgi membrane"/>
    <property type="evidence" value="ECO:0007669"/>
    <property type="project" value="TreeGrafter"/>
</dbReference>
<dbReference type="AlphaFoldDB" id="G0WD46"/>
<feature type="region of interest" description="Disordered" evidence="16">
    <location>
        <begin position="651"/>
        <end position="685"/>
    </location>
</feature>
<keyword evidence="7 15" id="KW-0720">Serine protease</keyword>
<keyword evidence="6 15" id="KW-0378">Hydrolase</keyword>
<evidence type="ECO:0000256" key="4">
    <source>
        <dbReference type="ARBA" id="ARBA00022692"/>
    </source>
</evidence>
<accession>G0WD46</accession>
<keyword evidence="11" id="KW-0865">Zymogen</keyword>
<keyword evidence="13" id="KW-0325">Glycoprotein</keyword>
<dbReference type="OMA" id="AYEFDII"/>
<dbReference type="HOGENOM" id="CLU_002976_2_1_1"/>
<evidence type="ECO:0000256" key="14">
    <source>
        <dbReference type="PIRSR" id="PIRSR615500-1"/>
    </source>
</evidence>
<dbReference type="GO" id="GO:0005802">
    <property type="term" value="C:trans-Golgi network"/>
    <property type="evidence" value="ECO:0007669"/>
    <property type="project" value="EnsemblFungi"/>
</dbReference>
<dbReference type="KEGG" id="ndi:NDAI_0F03890"/>
<dbReference type="Gene3D" id="2.60.120.260">
    <property type="entry name" value="Galactose-binding domain-like"/>
    <property type="match status" value="1"/>
</dbReference>
<feature type="compositionally biased region" description="Low complexity" evidence="16">
    <location>
        <begin position="651"/>
        <end position="667"/>
    </location>
</feature>
<dbReference type="InterPro" id="IPR023828">
    <property type="entry name" value="Peptidase_S8_Ser-AS"/>
</dbReference>
<feature type="active site" description="Charge relay system" evidence="14 15">
    <location>
        <position position="399"/>
    </location>
</feature>
<dbReference type="PROSITE" id="PS00136">
    <property type="entry name" value="SUBTILASE_ASP"/>
    <property type="match status" value="1"/>
</dbReference>